<dbReference type="EMBL" id="JABFMR010000001">
    <property type="protein sequence ID" value="NUT85084.1"/>
    <property type="molecule type" value="Genomic_DNA"/>
</dbReference>
<comment type="caution">
    <text evidence="1">The sequence shown here is derived from an EMBL/GenBank/DDBJ whole genome shotgun (WGS) entry which is preliminary data.</text>
</comment>
<evidence type="ECO:0000313" key="2">
    <source>
        <dbReference type="Proteomes" id="UP000536720"/>
    </source>
</evidence>
<evidence type="ECO:0008006" key="3">
    <source>
        <dbReference type="Google" id="ProtNLM"/>
    </source>
</evidence>
<dbReference type="Proteomes" id="UP000536720">
    <property type="component" value="Unassembled WGS sequence"/>
</dbReference>
<dbReference type="RefSeq" id="WP_175361421.1">
    <property type="nucleotide sequence ID" value="NZ_JABFMR010000001.1"/>
</dbReference>
<organism evidence="1 2">
    <name type="scientific">Pseudomonas corrugata</name>
    <dbReference type="NCBI Taxonomy" id="47879"/>
    <lineage>
        <taxon>Bacteria</taxon>
        <taxon>Pseudomonadati</taxon>
        <taxon>Pseudomonadota</taxon>
        <taxon>Gammaproteobacteria</taxon>
        <taxon>Pseudomonadales</taxon>
        <taxon>Pseudomonadaceae</taxon>
        <taxon>Pseudomonas</taxon>
    </lineage>
</organism>
<dbReference type="PROSITE" id="PS51257">
    <property type="entry name" value="PROKAR_LIPOPROTEIN"/>
    <property type="match status" value="1"/>
</dbReference>
<protein>
    <recommendedName>
        <fullName evidence="3">Lipoprotein</fullName>
    </recommendedName>
</protein>
<gene>
    <name evidence="1" type="ORF">HNO91_01535</name>
</gene>
<evidence type="ECO:0000313" key="1">
    <source>
        <dbReference type="EMBL" id="NUT85084.1"/>
    </source>
</evidence>
<dbReference type="AlphaFoldDB" id="A0A7Y5Z2E8"/>
<accession>A0A7Y5Z2E8</accession>
<name>A0A7Y5Z2E8_9PSED</name>
<proteinExistence type="predicted"/>
<reference evidence="1 2" key="1">
    <citation type="journal article" date="2020" name="Front. Plant Sci.">
        <title>Isolation of Rhizosphere Bacteria That Improve Quality and Water Stress Tolerance in Greenhouse Ornamentals.</title>
        <authorList>
            <person name="Nordstedt N.P."/>
            <person name="Jones M.L."/>
        </authorList>
    </citation>
    <scope>NUCLEOTIDE SEQUENCE [LARGE SCALE GENOMIC DNA]</scope>
    <source>
        <strain evidence="1 2">C7D2</strain>
    </source>
</reference>
<sequence>MPRPKPEPPDPLISIISVLFLASLSLLACGAVEAATVDEVQQSRACSTAR</sequence>